<feature type="region of interest" description="Disordered" evidence="1">
    <location>
        <begin position="105"/>
        <end position="130"/>
    </location>
</feature>
<evidence type="ECO:0000313" key="2">
    <source>
        <dbReference type="EMBL" id="VVC34282.1"/>
    </source>
</evidence>
<keyword evidence="3" id="KW-1185">Reference proteome</keyword>
<organism evidence="2 3">
    <name type="scientific">Cinara cedri</name>
    <dbReference type="NCBI Taxonomy" id="506608"/>
    <lineage>
        <taxon>Eukaryota</taxon>
        <taxon>Metazoa</taxon>
        <taxon>Ecdysozoa</taxon>
        <taxon>Arthropoda</taxon>
        <taxon>Hexapoda</taxon>
        <taxon>Insecta</taxon>
        <taxon>Pterygota</taxon>
        <taxon>Neoptera</taxon>
        <taxon>Paraneoptera</taxon>
        <taxon>Hemiptera</taxon>
        <taxon>Sternorrhyncha</taxon>
        <taxon>Aphidomorpha</taxon>
        <taxon>Aphidoidea</taxon>
        <taxon>Aphididae</taxon>
        <taxon>Lachninae</taxon>
        <taxon>Cinara</taxon>
    </lineage>
</organism>
<dbReference type="EMBL" id="CABPRJ010000989">
    <property type="protein sequence ID" value="VVC34282.1"/>
    <property type="molecule type" value="Genomic_DNA"/>
</dbReference>
<evidence type="ECO:0000313" key="3">
    <source>
        <dbReference type="Proteomes" id="UP000325440"/>
    </source>
</evidence>
<proteinExistence type="predicted"/>
<name>A0A5E4MPR0_9HEMI</name>
<gene>
    <name evidence="2" type="ORF">CINCED_3A017383</name>
</gene>
<evidence type="ECO:0000256" key="1">
    <source>
        <dbReference type="SAM" id="MobiDB-lite"/>
    </source>
</evidence>
<sequence length="157" mass="18124">MIYGTDGPEEEEVVCTFLREKKIQIKNISVATNAILTEMVEQTRKSESAELKSRGERGRGARIWRHPSVVTTREKRARAPPGWVRLVSPRNRHKTRSLPKKARLNNWSKGTRYTEEDDQKEATQEWDGNPESSFSRLPLLLRVLAATRWRIIDDTAP</sequence>
<protein>
    <submittedName>
        <fullName evidence="2">Uncharacterized protein</fullName>
    </submittedName>
</protein>
<accession>A0A5E4MPR0</accession>
<feature type="compositionally biased region" description="Basic and acidic residues" evidence="1">
    <location>
        <begin position="43"/>
        <end position="59"/>
    </location>
</feature>
<dbReference type="AlphaFoldDB" id="A0A5E4MPR0"/>
<feature type="region of interest" description="Disordered" evidence="1">
    <location>
        <begin position="43"/>
        <end position="81"/>
    </location>
</feature>
<dbReference type="Proteomes" id="UP000325440">
    <property type="component" value="Unassembled WGS sequence"/>
</dbReference>
<reference evidence="2 3" key="1">
    <citation type="submission" date="2019-08" db="EMBL/GenBank/DDBJ databases">
        <authorList>
            <person name="Alioto T."/>
            <person name="Alioto T."/>
            <person name="Gomez Garrido J."/>
        </authorList>
    </citation>
    <scope>NUCLEOTIDE SEQUENCE [LARGE SCALE GENOMIC DNA]</scope>
</reference>